<name>A0ABM7YUG8_NOSCO</name>
<gene>
    <name evidence="1" type="ORF">ANSO36C_00650</name>
</gene>
<evidence type="ECO:0000313" key="1">
    <source>
        <dbReference type="EMBL" id="BDI14263.1"/>
    </source>
</evidence>
<accession>A0ABM7YUG8</accession>
<protein>
    <submittedName>
        <fullName evidence="1">Uncharacterized protein</fullName>
    </submittedName>
</protein>
<dbReference type="Proteomes" id="UP001055453">
    <property type="component" value="Chromosome"/>
</dbReference>
<organism evidence="1 2">
    <name type="scientific">Nostoc cf. commune SO-36</name>
    <dbReference type="NCBI Taxonomy" id="449208"/>
    <lineage>
        <taxon>Bacteria</taxon>
        <taxon>Bacillati</taxon>
        <taxon>Cyanobacteriota</taxon>
        <taxon>Cyanophyceae</taxon>
        <taxon>Nostocales</taxon>
        <taxon>Nostocaceae</taxon>
        <taxon>Nostoc</taxon>
    </lineage>
</organism>
<reference evidence="1" key="1">
    <citation type="submission" date="2022-04" db="EMBL/GenBank/DDBJ databases">
        <title>Complete genome sequence of a cyanobacterium, Nostoc sp. SO-36, isolated in Antarctica.</title>
        <authorList>
            <person name="Kanesaki Y."/>
            <person name="Effendi D."/>
            <person name="Sakamoto T."/>
            <person name="Ohtani S."/>
            <person name="Awai K."/>
        </authorList>
    </citation>
    <scope>NUCLEOTIDE SEQUENCE</scope>
    <source>
        <strain evidence="1">SO-36</strain>
    </source>
</reference>
<dbReference type="InterPro" id="IPR011042">
    <property type="entry name" value="6-blade_b-propeller_TolB-like"/>
</dbReference>
<dbReference type="EMBL" id="AP025732">
    <property type="protein sequence ID" value="BDI14263.1"/>
    <property type="molecule type" value="Genomic_DNA"/>
</dbReference>
<proteinExistence type="predicted"/>
<evidence type="ECO:0000313" key="2">
    <source>
        <dbReference type="Proteomes" id="UP001055453"/>
    </source>
</evidence>
<keyword evidence="2" id="KW-1185">Reference proteome</keyword>
<sequence length="97" mass="10334">MGNSAGLPPIYADKPIELAPAKIITSFPANTFLENLAIAPNGTIFVSNHEVGEIVRITPDGNQQIHATVEGKVSGLAFTANGGWQQAGMLILYPWFL</sequence>
<dbReference type="Gene3D" id="2.120.10.30">
    <property type="entry name" value="TolB, C-terminal domain"/>
    <property type="match status" value="1"/>
</dbReference>
<dbReference type="SUPFAM" id="SSF63829">
    <property type="entry name" value="Calcium-dependent phosphotriesterase"/>
    <property type="match status" value="1"/>
</dbReference>